<proteinExistence type="predicted"/>
<accession>A0A381ZG80</accession>
<dbReference type="EMBL" id="UINC01021218">
    <property type="protein sequence ID" value="SVA88295.1"/>
    <property type="molecule type" value="Genomic_DNA"/>
</dbReference>
<gene>
    <name evidence="1" type="ORF">METZ01_LOCUS141149</name>
</gene>
<dbReference type="AlphaFoldDB" id="A0A381ZG80"/>
<sequence length="68" mass="7701">MQRVEYDHQRPLERLLPELVNELGLSETAAKLDVSKATLGYWLLKLGIDVRRVALAPGETLEIKRISS</sequence>
<name>A0A381ZG80_9ZZZZ</name>
<protein>
    <recommendedName>
        <fullName evidence="2">DNA binding HTH domain-containing protein</fullName>
    </recommendedName>
</protein>
<reference evidence="1" key="1">
    <citation type="submission" date="2018-05" db="EMBL/GenBank/DDBJ databases">
        <authorList>
            <person name="Lanie J.A."/>
            <person name="Ng W.-L."/>
            <person name="Kazmierczak K.M."/>
            <person name="Andrzejewski T.M."/>
            <person name="Davidsen T.M."/>
            <person name="Wayne K.J."/>
            <person name="Tettelin H."/>
            <person name="Glass J.I."/>
            <person name="Rusch D."/>
            <person name="Podicherti R."/>
            <person name="Tsui H.-C.T."/>
            <person name="Winkler M.E."/>
        </authorList>
    </citation>
    <scope>NUCLEOTIDE SEQUENCE</scope>
</reference>
<organism evidence="1">
    <name type="scientific">marine metagenome</name>
    <dbReference type="NCBI Taxonomy" id="408172"/>
    <lineage>
        <taxon>unclassified sequences</taxon>
        <taxon>metagenomes</taxon>
        <taxon>ecological metagenomes</taxon>
    </lineage>
</organism>
<evidence type="ECO:0000313" key="1">
    <source>
        <dbReference type="EMBL" id="SVA88295.1"/>
    </source>
</evidence>
<evidence type="ECO:0008006" key="2">
    <source>
        <dbReference type="Google" id="ProtNLM"/>
    </source>
</evidence>